<dbReference type="HOGENOM" id="CLU_146428_0_0_1"/>
<dbReference type="Proteomes" id="UP000054485">
    <property type="component" value="Unassembled WGS sequence"/>
</dbReference>
<protein>
    <submittedName>
        <fullName evidence="2">Uncharacterized protein</fullName>
    </submittedName>
</protein>
<reference evidence="2 3" key="1">
    <citation type="submission" date="2014-04" db="EMBL/GenBank/DDBJ databases">
        <authorList>
            <consortium name="DOE Joint Genome Institute"/>
            <person name="Kuo A."/>
            <person name="Ruytinx J."/>
            <person name="Rineau F."/>
            <person name="Colpaert J."/>
            <person name="Kohler A."/>
            <person name="Nagy L.G."/>
            <person name="Floudas D."/>
            <person name="Copeland A."/>
            <person name="Barry K.W."/>
            <person name="Cichocki N."/>
            <person name="Veneault-Fourrey C."/>
            <person name="LaButti K."/>
            <person name="Lindquist E.A."/>
            <person name="Lipzen A."/>
            <person name="Lundell T."/>
            <person name="Morin E."/>
            <person name="Murat C."/>
            <person name="Sun H."/>
            <person name="Tunlid A."/>
            <person name="Henrissat B."/>
            <person name="Grigoriev I.V."/>
            <person name="Hibbett D.S."/>
            <person name="Martin F."/>
            <person name="Nordberg H.P."/>
            <person name="Cantor M.N."/>
            <person name="Hua S.X."/>
        </authorList>
    </citation>
    <scope>NUCLEOTIDE SEQUENCE [LARGE SCALE GENOMIC DNA]</scope>
    <source>
        <strain evidence="2 3">UH-Slu-Lm8-n1</strain>
    </source>
</reference>
<feature type="non-terminal residue" evidence="2">
    <location>
        <position position="148"/>
    </location>
</feature>
<sequence>MLYDSNVEQKYRQWFHNHKKVQAASKAPSKLQNKWTTRRVIEEERKADILQQICEDIQDETGQKAAHQEVLKRYQPAMTAFMQRLDKKELQEAEAKAEKWRNQAPDAAVQAKTARKKGEKMVKSFAKEMFSQAGMRVFVLGTWKDEKG</sequence>
<name>A0A0D0A4E5_9AGAM</name>
<dbReference type="OrthoDB" id="2690580at2759"/>
<feature type="region of interest" description="Disordered" evidence="1">
    <location>
        <begin position="95"/>
        <end position="117"/>
    </location>
</feature>
<dbReference type="InParanoid" id="A0A0D0A4E5"/>
<evidence type="ECO:0000256" key="1">
    <source>
        <dbReference type="SAM" id="MobiDB-lite"/>
    </source>
</evidence>
<gene>
    <name evidence="2" type="ORF">CY34DRAFT_100190</name>
</gene>
<organism evidence="2 3">
    <name type="scientific">Suillus luteus UH-Slu-Lm8-n1</name>
    <dbReference type="NCBI Taxonomy" id="930992"/>
    <lineage>
        <taxon>Eukaryota</taxon>
        <taxon>Fungi</taxon>
        <taxon>Dikarya</taxon>
        <taxon>Basidiomycota</taxon>
        <taxon>Agaricomycotina</taxon>
        <taxon>Agaricomycetes</taxon>
        <taxon>Agaricomycetidae</taxon>
        <taxon>Boletales</taxon>
        <taxon>Suillineae</taxon>
        <taxon>Suillaceae</taxon>
        <taxon>Suillus</taxon>
    </lineage>
</organism>
<reference evidence="3" key="2">
    <citation type="submission" date="2015-01" db="EMBL/GenBank/DDBJ databases">
        <title>Evolutionary Origins and Diversification of the Mycorrhizal Mutualists.</title>
        <authorList>
            <consortium name="DOE Joint Genome Institute"/>
            <consortium name="Mycorrhizal Genomics Consortium"/>
            <person name="Kohler A."/>
            <person name="Kuo A."/>
            <person name="Nagy L.G."/>
            <person name="Floudas D."/>
            <person name="Copeland A."/>
            <person name="Barry K.W."/>
            <person name="Cichocki N."/>
            <person name="Veneault-Fourrey C."/>
            <person name="LaButti K."/>
            <person name="Lindquist E.A."/>
            <person name="Lipzen A."/>
            <person name="Lundell T."/>
            <person name="Morin E."/>
            <person name="Murat C."/>
            <person name="Riley R."/>
            <person name="Ohm R."/>
            <person name="Sun H."/>
            <person name="Tunlid A."/>
            <person name="Henrissat B."/>
            <person name="Grigoriev I.V."/>
            <person name="Hibbett D.S."/>
            <person name="Martin F."/>
        </authorList>
    </citation>
    <scope>NUCLEOTIDE SEQUENCE [LARGE SCALE GENOMIC DNA]</scope>
    <source>
        <strain evidence="3">UH-Slu-Lm8-n1</strain>
    </source>
</reference>
<accession>A0A0D0A4E5</accession>
<proteinExistence type="predicted"/>
<dbReference type="AlphaFoldDB" id="A0A0D0A4E5"/>
<dbReference type="EMBL" id="KN836022">
    <property type="protein sequence ID" value="KIK33109.1"/>
    <property type="molecule type" value="Genomic_DNA"/>
</dbReference>
<keyword evidence="3" id="KW-1185">Reference proteome</keyword>
<evidence type="ECO:0000313" key="2">
    <source>
        <dbReference type="EMBL" id="KIK33109.1"/>
    </source>
</evidence>
<evidence type="ECO:0000313" key="3">
    <source>
        <dbReference type="Proteomes" id="UP000054485"/>
    </source>
</evidence>